<dbReference type="Pfam" id="PF17757">
    <property type="entry name" value="UvrB_inter"/>
    <property type="match status" value="1"/>
</dbReference>
<keyword evidence="6" id="KW-0347">Helicase</keyword>
<dbReference type="PANTHER" id="PTHR47964">
    <property type="entry name" value="ATP-DEPENDENT DNA HELICASE HOMOLOG RECG, CHLOROPLASTIC"/>
    <property type="match status" value="1"/>
</dbReference>
<dbReference type="InterPro" id="IPR001650">
    <property type="entry name" value="Helicase_C-like"/>
</dbReference>
<keyword evidence="17" id="KW-1185">Reference proteome</keyword>
<dbReference type="Gene3D" id="2.40.10.170">
    <property type="match status" value="1"/>
</dbReference>
<sequence length="1173" mass="136003">MEILYDPNNEKISNLKELIMNKKNIKVAGLKGAKLSLVISSIVDNIKSDLLIITKSNYRANEIYEDLLRLLPTDKVLYFPEKDILPHEDIEIPSWQRKKRLQVLNSSHNKKSQIIVIPIQAVFEAHVPYWRWNEFVIELSLGETFELESLTSLLIEASYNRTDRVENIGEFSLRGGILDVFPPGEKSPFRVEFFGDEIDSIRKFSINDQKSLEKVNSFNISPASEVILPEDFDSRSKSILASFKKKITSLNSRNSDEIKNKIEAKRDGFLRAKENKNLVSLKEYMPFLYNKLSTVFDYFKDNSSIILEDIGQIEKIIKRYHENIKEEYIDLLNKGEVLDYYYENFWSPNDINRQIWSYHHIDLQNDYGPTDKIDIEFTYEGIESFQSRLNLFKKKVKALLEEDYNILITVSSNKNRDTIRNLFSEDEFILIKENKNLILESGVNILIGDLSFGFKSKDLKMVLFTESEIFGHKKRKKLKLEDIQPGEKINTFTDLDKGDYIVHENHGIGKFLGIKTLEIQNSKQDYLLLKYAGNDKLYVPTEKIDLVQKYIGGENTQPKLYKLGGNDWQKTKEKVKASVKELAVDLIDLYAKREKITGYAFSEDTTWQKEFEDRFPYEETPDQAKAIHEVKKDMESPYPMDRLLCGDVGYGKTEVAIRAAFKAGIDGKQTAVLVPTTILAQQHFKTFQERIADFPINIAMISRFRSKAEQKIIKQKLKSGRVDIVIGTHRLLSKDIKFNDLGLLIIDEEQRFGVNHKEKLKDMKKKIDVLAMTATPIPRTLHMSLSGVRDMSLIETPPENRYPVKTYIKEFSRSLIRDAIKREINRSGQVYFVHNRIEDIEKYANIIREEVPEAKVAIGHGQMSENNLENLMYDFYEHNYDVLVCTTIIENGLDIPNVNSIIVNQAENFGLAQLYQIRGRVGRSDKVAYAYMLYEKDRILPELADKRLQAIKEFSSLGSGFKIAMRDMEIRGTGNLLGAEQHGHIASIGYSLYCKLLDKAVQELKGGTENDIIEPEIKLDINAFIPDKYINSENLKIEFYQRIKKLKSEEEYSELLEELIDRFGDVPDSLLNLLYINKLKNIASNLNIIKIIEESKSINFVFKDKTSIERDAILKLIKDYSRQININSREKPIIKLKKSKQFKQNDYKIVKSLINFLRDLERYQTYLNSSFKE</sequence>
<dbReference type="HAMAP" id="MF_00969">
    <property type="entry name" value="TRCF"/>
    <property type="match status" value="1"/>
</dbReference>
<evidence type="ECO:0000256" key="2">
    <source>
        <dbReference type="ARBA" id="ARBA00022490"/>
    </source>
</evidence>
<dbReference type="InterPro" id="IPR011545">
    <property type="entry name" value="DEAD/DEAH_box_helicase_dom"/>
</dbReference>
<feature type="domain" description="Helicase ATP-binding" evidence="14">
    <location>
        <begin position="633"/>
        <end position="794"/>
    </location>
</feature>
<dbReference type="Gene3D" id="3.30.2060.10">
    <property type="entry name" value="Penicillin-binding protein 1b domain"/>
    <property type="match status" value="1"/>
</dbReference>
<evidence type="ECO:0000256" key="6">
    <source>
        <dbReference type="ARBA" id="ARBA00022806"/>
    </source>
</evidence>
<dbReference type="GO" id="GO:0005524">
    <property type="term" value="F:ATP binding"/>
    <property type="evidence" value="ECO:0007669"/>
    <property type="project" value="UniProtKB-UniRule"/>
</dbReference>
<dbReference type="GO" id="GO:0016787">
    <property type="term" value="F:hydrolase activity"/>
    <property type="evidence" value="ECO:0007669"/>
    <property type="project" value="UniProtKB-KW"/>
</dbReference>
<accession>A0A931ASU3</accession>
<protein>
    <recommendedName>
        <fullName evidence="12 13">Transcription-repair-coupling factor</fullName>
        <shortName evidence="13">TRCF</shortName>
        <ecNumber evidence="13">3.6.4.-</ecNumber>
    </recommendedName>
</protein>
<keyword evidence="5 13" id="KW-0378">Hydrolase</keyword>
<dbReference type="EMBL" id="JADPIE010000004">
    <property type="protein sequence ID" value="MBF8437256.1"/>
    <property type="molecule type" value="Genomic_DNA"/>
</dbReference>
<evidence type="ECO:0000313" key="17">
    <source>
        <dbReference type="Proteomes" id="UP000621436"/>
    </source>
</evidence>
<feature type="domain" description="Helicase C-terminal" evidence="15">
    <location>
        <begin position="815"/>
        <end position="969"/>
    </location>
</feature>
<dbReference type="Gene3D" id="3.40.50.11180">
    <property type="match status" value="1"/>
</dbReference>
<dbReference type="InterPro" id="IPR014001">
    <property type="entry name" value="Helicase_ATP-bd"/>
</dbReference>
<dbReference type="GO" id="GO:0005737">
    <property type="term" value="C:cytoplasm"/>
    <property type="evidence" value="ECO:0007669"/>
    <property type="project" value="UniProtKB-SubCell"/>
</dbReference>
<organism evidence="16 17">
    <name type="scientific">Halonatronomonas betaini</name>
    <dbReference type="NCBI Taxonomy" id="2778430"/>
    <lineage>
        <taxon>Bacteria</taxon>
        <taxon>Bacillati</taxon>
        <taxon>Bacillota</taxon>
        <taxon>Clostridia</taxon>
        <taxon>Halanaerobiales</taxon>
        <taxon>Halarsenatibacteraceae</taxon>
        <taxon>Halonatronomonas</taxon>
    </lineage>
</organism>
<dbReference type="SMART" id="SM01058">
    <property type="entry name" value="CarD_TRCF"/>
    <property type="match status" value="1"/>
</dbReference>
<dbReference type="InterPro" id="IPR005118">
    <property type="entry name" value="TRCF_C"/>
</dbReference>
<gene>
    <name evidence="13 16" type="primary">mfd</name>
    <name evidence="16" type="ORF">I0Q91_09215</name>
</gene>
<dbReference type="SMART" id="SM00487">
    <property type="entry name" value="DEXDc"/>
    <property type="match status" value="1"/>
</dbReference>
<dbReference type="SUPFAM" id="SSF141259">
    <property type="entry name" value="CarD-like"/>
    <property type="match status" value="1"/>
</dbReference>
<dbReference type="GO" id="GO:0003678">
    <property type="term" value="F:DNA helicase activity"/>
    <property type="evidence" value="ECO:0007669"/>
    <property type="project" value="TreeGrafter"/>
</dbReference>
<dbReference type="PROSITE" id="PS51192">
    <property type="entry name" value="HELICASE_ATP_BIND_1"/>
    <property type="match status" value="1"/>
</dbReference>
<dbReference type="InterPro" id="IPR003711">
    <property type="entry name" value="CarD-like/TRCF_RID"/>
</dbReference>
<keyword evidence="7 13" id="KW-0067">ATP-binding</keyword>
<dbReference type="GO" id="GO:0006355">
    <property type="term" value="P:regulation of DNA-templated transcription"/>
    <property type="evidence" value="ECO:0007669"/>
    <property type="project" value="UniProtKB-UniRule"/>
</dbReference>
<keyword evidence="9 13" id="KW-0234">DNA repair</keyword>
<evidence type="ECO:0000256" key="4">
    <source>
        <dbReference type="ARBA" id="ARBA00022763"/>
    </source>
</evidence>
<dbReference type="SUPFAM" id="SSF143517">
    <property type="entry name" value="TRCF domain-like"/>
    <property type="match status" value="1"/>
</dbReference>
<dbReference type="PROSITE" id="PS51194">
    <property type="entry name" value="HELICASE_CTER"/>
    <property type="match status" value="1"/>
</dbReference>
<dbReference type="NCBIfam" id="TIGR00580">
    <property type="entry name" value="mfd"/>
    <property type="match status" value="1"/>
</dbReference>
<dbReference type="Proteomes" id="UP000621436">
    <property type="component" value="Unassembled WGS sequence"/>
</dbReference>
<dbReference type="Pfam" id="PF03461">
    <property type="entry name" value="TRCF"/>
    <property type="match status" value="1"/>
</dbReference>
<comment type="similarity">
    <text evidence="10 13">In the N-terminal section; belongs to the UvrB family.</text>
</comment>
<evidence type="ECO:0000313" key="16">
    <source>
        <dbReference type="EMBL" id="MBF8437256.1"/>
    </source>
</evidence>
<dbReference type="InterPro" id="IPR004576">
    <property type="entry name" value="Mfd"/>
</dbReference>
<evidence type="ECO:0000256" key="13">
    <source>
        <dbReference type="HAMAP-Rule" id="MF_00969"/>
    </source>
</evidence>
<evidence type="ECO:0000256" key="7">
    <source>
        <dbReference type="ARBA" id="ARBA00022840"/>
    </source>
</evidence>
<dbReference type="SMART" id="SM00982">
    <property type="entry name" value="TRCF"/>
    <property type="match status" value="1"/>
</dbReference>
<dbReference type="Gene3D" id="3.40.50.300">
    <property type="entry name" value="P-loop containing nucleotide triphosphate hydrolases"/>
    <property type="match status" value="2"/>
</dbReference>
<dbReference type="EC" id="3.6.4.-" evidence="13"/>
<comment type="similarity">
    <text evidence="11 13">In the C-terminal section; belongs to the helicase family. RecG subfamily.</text>
</comment>
<evidence type="ECO:0000259" key="14">
    <source>
        <dbReference type="PROSITE" id="PS51192"/>
    </source>
</evidence>
<reference evidence="16" key="1">
    <citation type="submission" date="2020-11" db="EMBL/GenBank/DDBJ databases">
        <title>Halonatronomonas betainensis gen. nov., sp. nov. a novel haloalkaliphilic representative of the family Halanaerobiacae capable of betaine degradation.</title>
        <authorList>
            <person name="Boltyanskaya Y."/>
            <person name="Kevbrin V."/>
            <person name="Detkova E."/>
            <person name="Grouzdev D.S."/>
            <person name="Koziaeva V."/>
            <person name="Zhilina T."/>
        </authorList>
    </citation>
    <scope>NUCLEOTIDE SEQUENCE</scope>
    <source>
        <strain evidence="16">Z-7014</strain>
    </source>
</reference>
<evidence type="ECO:0000256" key="5">
    <source>
        <dbReference type="ARBA" id="ARBA00022801"/>
    </source>
</evidence>
<keyword evidence="8 13" id="KW-0238">DNA-binding</keyword>
<evidence type="ECO:0000256" key="10">
    <source>
        <dbReference type="ARBA" id="ARBA00061104"/>
    </source>
</evidence>
<dbReference type="RefSeq" id="WP_270454220.1">
    <property type="nucleotide sequence ID" value="NZ_JADPIE010000004.1"/>
</dbReference>
<dbReference type="CDD" id="cd17991">
    <property type="entry name" value="DEXHc_TRCF"/>
    <property type="match status" value="1"/>
</dbReference>
<evidence type="ECO:0000256" key="8">
    <source>
        <dbReference type="ARBA" id="ARBA00023125"/>
    </source>
</evidence>
<dbReference type="Gene3D" id="3.90.1150.50">
    <property type="entry name" value="Transcription-repair-coupling factor, D7 domain"/>
    <property type="match status" value="1"/>
</dbReference>
<dbReference type="InterPro" id="IPR027417">
    <property type="entry name" value="P-loop_NTPase"/>
</dbReference>
<keyword evidence="2 13" id="KW-0963">Cytoplasm</keyword>
<dbReference type="InterPro" id="IPR037235">
    <property type="entry name" value="TRCF-like_C_D7"/>
</dbReference>
<evidence type="ECO:0000256" key="11">
    <source>
        <dbReference type="ARBA" id="ARBA00061399"/>
    </source>
</evidence>
<dbReference type="PANTHER" id="PTHR47964:SF1">
    <property type="entry name" value="ATP-DEPENDENT DNA HELICASE HOMOLOG RECG, CHLOROPLASTIC"/>
    <property type="match status" value="1"/>
</dbReference>
<comment type="function">
    <text evidence="13">Couples transcription and DNA repair by recognizing RNA polymerase (RNAP) stalled at DNA lesions. Mediates ATP-dependent release of RNAP and its truncated transcript from the DNA, and recruitment of nucleotide excision repair machinery to the damaged site.</text>
</comment>
<name>A0A931ASU3_9FIRM</name>
<dbReference type="FunFam" id="3.40.50.300:FF:000546">
    <property type="entry name" value="Transcription-repair-coupling factor"/>
    <property type="match status" value="1"/>
</dbReference>
<evidence type="ECO:0000256" key="9">
    <source>
        <dbReference type="ARBA" id="ARBA00023204"/>
    </source>
</evidence>
<comment type="caution">
    <text evidence="16">The sequence shown here is derived from an EMBL/GenBank/DDBJ whole genome shotgun (WGS) entry which is preliminary data.</text>
</comment>
<keyword evidence="4 13" id="KW-0227">DNA damage</keyword>
<keyword evidence="3 13" id="KW-0547">Nucleotide-binding</keyword>
<dbReference type="SMART" id="SM00490">
    <property type="entry name" value="HELICc"/>
    <property type="match status" value="1"/>
</dbReference>
<dbReference type="SUPFAM" id="SSF52540">
    <property type="entry name" value="P-loop containing nucleoside triphosphate hydrolases"/>
    <property type="match status" value="4"/>
</dbReference>
<proteinExistence type="inferred from homology"/>
<evidence type="ECO:0000256" key="3">
    <source>
        <dbReference type="ARBA" id="ARBA00022741"/>
    </source>
</evidence>
<dbReference type="AlphaFoldDB" id="A0A931ASU3"/>
<evidence type="ECO:0000256" key="12">
    <source>
        <dbReference type="ARBA" id="ARBA00070128"/>
    </source>
</evidence>
<dbReference type="InterPro" id="IPR047112">
    <property type="entry name" value="RecG/Mfd"/>
</dbReference>
<dbReference type="Pfam" id="PF00271">
    <property type="entry name" value="Helicase_C"/>
    <property type="match status" value="1"/>
</dbReference>
<evidence type="ECO:0000259" key="15">
    <source>
        <dbReference type="PROSITE" id="PS51194"/>
    </source>
</evidence>
<dbReference type="InterPro" id="IPR041471">
    <property type="entry name" value="UvrB_inter"/>
</dbReference>
<dbReference type="InterPro" id="IPR036101">
    <property type="entry name" value="CarD-like/TRCF_RID_sf"/>
</dbReference>
<dbReference type="Pfam" id="PF00270">
    <property type="entry name" value="DEAD"/>
    <property type="match status" value="1"/>
</dbReference>
<evidence type="ECO:0000256" key="1">
    <source>
        <dbReference type="ARBA" id="ARBA00004496"/>
    </source>
</evidence>
<comment type="subcellular location">
    <subcellularLocation>
        <location evidence="1 13">Cytoplasm</location>
    </subcellularLocation>
</comment>
<dbReference type="Pfam" id="PF02559">
    <property type="entry name" value="CarD_TRCF_RID"/>
    <property type="match status" value="1"/>
</dbReference>
<dbReference type="GO" id="GO:0003684">
    <property type="term" value="F:damaged DNA binding"/>
    <property type="evidence" value="ECO:0007669"/>
    <property type="project" value="InterPro"/>
</dbReference>
<dbReference type="GO" id="GO:0000716">
    <property type="term" value="P:transcription-coupled nucleotide-excision repair, DNA damage recognition"/>
    <property type="evidence" value="ECO:0007669"/>
    <property type="project" value="UniProtKB-UniRule"/>
</dbReference>